<protein>
    <recommendedName>
        <fullName evidence="3">Flagellar biosynthetic protein FlhB</fullName>
    </recommendedName>
</protein>
<feature type="transmembrane region" description="Helical" evidence="14">
    <location>
        <begin position="169"/>
        <end position="188"/>
    </location>
</feature>
<name>A0A369AIH9_9BURK</name>
<dbReference type="RefSeq" id="WP_114484041.1">
    <property type="nucleotide sequence ID" value="NZ_QPJU01000010.1"/>
</dbReference>
<dbReference type="PANTHER" id="PTHR30531">
    <property type="entry name" value="FLAGELLAR BIOSYNTHETIC PROTEIN FLHB"/>
    <property type="match status" value="1"/>
</dbReference>
<feature type="transmembrane region" description="Helical" evidence="14">
    <location>
        <begin position="85"/>
        <end position="114"/>
    </location>
</feature>
<evidence type="ECO:0000256" key="12">
    <source>
        <dbReference type="ARBA" id="ARBA00025078"/>
    </source>
</evidence>
<dbReference type="InterPro" id="IPR006135">
    <property type="entry name" value="T3SS_substrate_exporter"/>
</dbReference>
<dbReference type="Gene3D" id="6.10.250.2080">
    <property type="match status" value="1"/>
</dbReference>
<dbReference type="GO" id="GO:0005886">
    <property type="term" value="C:plasma membrane"/>
    <property type="evidence" value="ECO:0007669"/>
    <property type="project" value="UniProtKB-SubCell"/>
</dbReference>
<evidence type="ECO:0000256" key="13">
    <source>
        <dbReference type="SAM" id="MobiDB-lite"/>
    </source>
</evidence>
<dbReference type="Pfam" id="PF01312">
    <property type="entry name" value="Bac_export_2"/>
    <property type="match status" value="1"/>
</dbReference>
<proteinExistence type="inferred from homology"/>
<dbReference type="EMBL" id="QPJU01000010">
    <property type="protein sequence ID" value="RCX08096.1"/>
    <property type="molecule type" value="Genomic_DNA"/>
</dbReference>
<keyword evidence="15" id="KW-0969">Cilium</keyword>
<accession>A0A369AIH9</accession>
<evidence type="ECO:0000313" key="15">
    <source>
        <dbReference type="EMBL" id="RCX08096.1"/>
    </source>
</evidence>
<keyword evidence="4" id="KW-0813">Transport</keyword>
<comment type="function">
    <text evidence="12">Required for formation of the rod structure in the basal body of the flagellar apparatus. Together with FliI and FliH, may constitute the export apparatus of flagellin.</text>
</comment>
<sequence>MESSQERNLPASERKLQKAREDGQAARSRDLAHLAILGTGAVVLLVAAPALIGHLQRALERQLAFDAATVLAPASMFTRLQDMAWIGLLASALFAALTGGAAVLSAIGAGGWVFSFKPITPQFNRLNPLTGVGNLFTKQQLAQVAKMLLLSTVLIFVAWKHLSGSLGRVAQLVLLPAPAALGLAGQWLTEGMGLLLLVVFLAAAIDVPLQAYFFKAQRRMSHEEVKQEHKESDGNPQIKGRIRQRQREIADRASVAAVPKADFVLMNPTHYAVALRYDEAAMDAPQVIARGTDLVAMRIRDLATSHGIPVLQAPMLARALYAHAELEQGIPPALYAAVAQVLAYVYRLKAALRGEGKMPDALVPPEVPPELDPLQRAHTAGDRA</sequence>
<dbReference type="PRINTS" id="PR00950">
    <property type="entry name" value="TYPE3IMSPROT"/>
</dbReference>
<evidence type="ECO:0000256" key="1">
    <source>
        <dbReference type="ARBA" id="ARBA00004651"/>
    </source>
</evidence>
<keyword evidence="6 14" id="KW-0812">Transmembrane</keyword>
<evidence type="ECO:0000256" key="10">
    <source>
        <dbReference type="ARBA" id="ARBA00023136"/>
    </source>
</evidence>
<evidence type="ECO:0000256" key="8">
    <source>
        <dbReference type="ARBA" id="ARBA00022927"/>
    </source>
</evidence>
<dbReference type="OrthoDB" id="9807950at2"/>
<dbReference type="Gene3D" id="3.40.1690.10">
    <property type="entry name" value="secretion proteins EscU"/>
    <property type="match status" value="1"/>
</dbReference>
<dbReference type="Proteomes" id="UP000252174">
    <property type="component" value="Unassembled WGS sequence"/>
</dbReference>
<evidence type="ECO:0000313" key="16">
    <source>
        <dbReference type="Proteomes" id="UP000252174"/>
    </source>
</evidence>
<dbReference type="FunFam" id="3.40.1690.10:FF:000001">
    <property type="entry name" value="Flagellar biosynthetic protein FlhB"/>
    <property type="match status" value="1"/>
</dbReference>
<keyword evidence="9 14" id="KW-1133">Transmembrane helix</keyword>
<feature type="region of interest" description="Disordered" evidence="13">
    <location>
        <begin position="359"/>
        <end position="384"/>
    </location>
</feature>
<evidence type="ECO:0000256" key="14">
    <source>
        <dbReference type="SAM" id="Phobius"/>
    </source>
</evidence>
<dbReference type="AlphaFoldDB" id="A0A369AIH9"/>
<gene>
    <name evidence="15" type="ORF">DFR45_1105</name>
</gene>
<comment type="similarity">
    <text evidence="2">Belongs to the type III secretion exporter family.</text>
</comment>
<dbReference type="PANTHER" id="PTHR30531:SF12">
    <property type="entry name" value="FLAGELLAR BIOSYNTHETIC PROTEIN FLHB"/>
    <property type="match status" value="1"/>
</dbReference>
<feature type="transmembrane region" description="Helical" evidence="14">
    <location>
        <begin position="31"/>
        <end position="52"/>
    </location>
</feature>
<evidence type="ECO:0000256" key="6">
    <source>
        <dbReference type="ARBA" id="ARBA00022692"/>
    </source>
</evidence>
<comment type="subcellular location">
    <subcellularLocation>
        <location evidence="1">Cell membrane</location>
        <topology evidence="1">Multi-pass membrane protein</topology>
    </subcellularLocation>
</comment>
<dbReference type="InterPro" id="IPR029025">
    <property type="entry name" value="T3SS_substrate_exporter_C"/>
</dbReference>
<evidence type="ECO:0000256" key="11">
    <source>
        <dbReference type="ARBA" id="ARBA00023225"/>
    </source>
</evidence>
<dbReference type="SUPFAM" id="SSF160544">
    <property type="entry name" value="EscU C-terminal domain-like"/>
    <property type="match status" value="1"/>
</dbReference>
<keyword evidence="8" id="KW-0653">Protein transport</keyword>
<evidence type="ECO:0000256" key="7">
    <source>
        <dbReference type="ARBA" id="ARBA00022795"/>
    </source>
</evidence>
<reference evidence="15 16" key="1">
    <citation type="submission" date="2018-07" db="EMBL/GenBank/DDBJ databases">
        <title>Genomic Encyclopedia of Type Strains, Phase IV (KMG-IV): sequencing the most valuable type-strain genomes for metagenomic binning, comparative biology and taxonomic classification.</title>
        <authorList>
            <person name="Goeker M."/>
        </authorList>
    </citation>
    <scope>NUCLEOTIDE SEQUENCE [LARGE SCALE GENOMIC DNA]</scope>
    <source>
        <strain evidence="15 16">DSM 100911</strain>
    </source>
</reference>
<feature type="compositionally biased region" description="Basic and acidic residues" evidence="13">
    <location>
        <begin position="12"/>
        <end position="22"/>
    </location>
</feature>
<evidence type="ECO:0000256" key="4">
    <source>
        <dbReference type="ARBA" id="ARBA00022448"/>
    </source>
</evidence>
<dbReference type="GO" id="GO:0044781">
    <property type="term" value="P:bacterial-type flagellum organization"/>
    <property type="evidence" value="ECO:0007669"/>
    <property type="project" value="UniProtKB-KW"/>
</dbReference>
<evidence type="ECO:0000256" key="5">
    <source>
        <dbReference type="ARBA" id="ARBA00022475"/>
    </source>
</evidence>
<organism evidence="15 16">
    <name type="scientific">Extensimonas vulgaris</name>
    <dbReference type="NCBI Taxonomy" id="1031594"/>
    <lineage>
        <taxon>Bacteria</taxon>
        <taxon>Pseudomonadati</taxon>
        <taxon>Pseudomonadota</taxon>
        <taxon>Betaproteobacteria</taxon>
        <taxon>Burkholderiales</taxon>
        <taxon>Comamonadaceae</taxon>
        <taxon>Extensimonas</taxon>
    </lineage>
</organism>
<keyword evidence="5" id="KW-1003">Cell membrane</keyword>
<comment type="caution">
    <text evidence="15">The sequence shown here is derived from an EMBL/GenBank/DDBJ whole genome shotgun (WGS) entry which is preliminary data.</text>
</comment>
<evidence type="ECO:0000256" key="9">
    <source>
        <dbReference type="ARBA" id="ARBA00022989"/>
    </source>
</evidence>
<keyword evidence="15" id="KW-0282">Flagellum</keyword>
<keyword evidence="11" id="KW-1006">Bacterial flagellum protein export</keyword>
<evidence type="ECO:0000256" key="3">
    <source>
        <dbReference type="ARBA" id="ARBA00021622"/>
    </source>
</evidence>
<keyword evidence="10 14" id="KW-0472">Membrane</keyword>
<feature type="transmembrane region" description="Helical" evidence="14">
    <location>
        <begin position="144"/>
        <end position="162"/>
    </location>
</feature>
<keyword evidence="16" id="KW-1185">Reference proteome</keyword>
<keyword evidence="7" id="KW-1005">Bacterial flagellum biogenesis</keyword>
<feature type="transmembrane region" description="Helical" evidence="14">
    <location>
        <begin position="194"/>
        <end position="214"/>
    </location>
</feature>
<evidence type="ECO:0000256" key="2">
    <source>
        <dbReference type="ARBA" id="ARBA00010690"/>
    </source>
</evidence>
<feature type="region of interest" description="Disordered" evidence="13">
    <location>
        <begin position="1"/>
        <end position="22"/>
    </location>
</feature>
<dbReference type="GO" id="GO:0009306">
    <property type="term" value="P:protein secretion"/>
    <property type="evidence" value="ECO:0007669"/>
    <property type="project" value="InterPro"/>
</dbReference>
<feature type="compositionally biased region" description="Basic and acidic residues" evidence="13">
    <location>
        <begin position="373"/>
        <end position="384"/>
    </location>
</feature>
<keyword evidence="15" id="KW-0966">Cell projection</keyword>